<sequence>MGWQNGAAGMTDRTQEAPRAWKPLLLAGFGLLLVLLSAGLFAAVPGALVDERAYAAATACPTGTRSDSCTTTVPAIVAGTEHEPGFREAPDKHWLLLTERGSDTVRRVLMSGPEPVFDAVRAGDKVTLTYWRGEIRIVRSGAAAQETWGSPTDDWRNFVAFGLLALPFGLGVLWTGWWYRYRYPSAAHVGAWQLAVGLVAGAALGCVGFVGGLAGGGVRDAFLITAVGIPPVACLAAVCAWWLLRRATRAADTSDIVPVPPRGNGACARPYAETSPTAWTASTTWWWGTGVRRPHRTPTGTLPAGHFRRR</sequence>
<comment type="caution">
    <text evidence="2">The sequence shown here is derived from an EMBL/GenBank/DDBJ whole genome shotgun (WGS) entry which is preliminary data.</text>
</comment>
<feature type="transmembrane region" description="Helical" evidence="1">
    <location>
        <begin position="158"/>
        <end position="179"/>
    </location>
</feature>
<gene>
    <name evidence="2" type="ORF">GCM10010307_15000</name>
</gene>
<evidence type="ECO:0000313" key="3">
    <source>
        <dbReference type="Proteomes" id="UP001500151"/>
    </source>
</evidence>
<keyword evidence="1" id="KW-0812">Transmembrane</keyword>
<keyword evidence="1" id="KW-0472">Membrane</keyword>
<feature type="transmembrane region" description="Helical" evidence="1">
    <location>
        <begin position="221"/>
        <end position="244"/>
    </location>
</feature>
<dbReference type="Proteomes" id="UP001500151">
    <property type="component" value="Unassembled WGS sequence"/>
</dbReference>
<dbReference type="EMBL" id="BAAASJ010000019">
    <property type="protein sequence ID" value="GAA2626804.1"/>
    <property type="molecule type" value="Genomic_DNA"/>
</dbReference>
<evidence type="ECO:0008006" key="4">
    <source>
        <dbReference type="Google" id="ProtNLM"/>
    </source>
</evidence>
<accession>A0ABP6CRL5</accession>
<protein>
    <recommendedName>
        <fullName evidence="4">Integral membrane protein</fullName>
    </recommendedName>
</protein>
<name>A0ABP6CRL5_9ACTN</name>
<evidence type="ECO:0000313" key="2">
    <source>
        <dbReference type="EMBL" id="GAA2626804.1"/>
    </source>
</evidence>
<organism evidence="2 3">
    <name type="scientific">Streptomyces vastus</name>
    <dbReference type="NCBI Taxonomy" id="285451"/>
    <lineage>
        <taxon>Bacteria</taxon>
        <taxon>Bacillati</taxon>
        <taxon>Actinomycetota</taxon>
        <taxon>Actinomycetes</taxon>
        <taxon>Kitasatosporales</taxon>
        <taxon>Streptomycetaceae</taxon>
        <taxon>Streptomyces</taxon>
    </lineage>
</organism>
<proteinExistence type="predicted"/>
<keyword evidence="1" id="KW-1133">Transmembrane helix</keyword>
<reference evidence="3" key="1">
    <citation type="journal article" date="2019" name="Int. J. Syst. Evol. Microbiol.">
        <title>The Global Catalogue of Microorganisms (GCM) 10K type strain sequencing project: providing services to taxonomists for standard genome sequencing and annotation.</title>
        <authorList>
            <consortium name="The Broad Institute Genomics Platform"/>
            <consortium name="The Broad Institute Genome Sequencing Center for Infectious Disease"/>
            <person name="Wu L."/>
            <person name="Ma J."/>
        </authorList>
    </citation>
    <scope>NUCLEOTIDE SEQUENCE [LARGE SCALE GENOMIC DNA]</scope>
    <source>
        <strain evidence="3">JCM 4524</strain>
    </source>
</reference>
<evidence type="ECO:0000256" key="1">
    <source>
        <dbReference type="SAM" id="Phobius"/>
    </source>
</evidence>
<feature type="transmembrane region" description="Helical" evidence="1">
    <location>
        <begin position="191"/>
        <end position="215"/>
    </location>
</feature>
<feature type="transmembrane region" description="Helical" evidence="1">
    <location>
        <begin position="23"/>
        <end position="44"/>
    </location>
</feature>
<keyword evidence="3" id="KW-1185">Reference proteome</keyword>